<dbReference type="EMBL" id="JBHUGZ010000017">
    <property type="protein sequence ID" value="MFD1985692.1"/>
    <property type="molecule type" value="Genomic_DNA"/>
</dbReference>
<protein>
    <submittedName>
        <fullName evidence="2">YHYH domain-containing protein</fullName>
    </submittedName>
</protein>
<accession>A0ABW4UGR4</accession>
<keyword evidence="3" id="KW-1185">Reference proteome</keyword>
<organism evidence="2 3">
    <name type="scientific">Mesorhizobium newzealandense</name>
    <dbReference type="NCBI Taxonomy" id="1300302"/>
    <lineage>
        <taxon>Bacteria</taxon>
        <taxon>Pseudomonadati</taxon>
        <taxon>Pseudomonadota</taxon>
        <taxon>Alphaproteobacteria</taxon>
        <taxon>Hyphomicrobiales</taxon>
        <taxon>Phyllobacteriaceae</taxon>
        <taxon>Mesorhizobium</taxon>
    </lineage>
</organism>
<dbReference type="RefSeq" id="WP_379102217.1">
    <property type="nucleotide sequence ID" value="NZ_JBHUGZ010000017.1"/>
</dbReference>
<feature type="chain" id="PRO_5047305582" evidence="1">
    <location>
        <begin position="23"/>
        <end position="44"/>
    </location>
</feature>
<dbReference type="InterPro" id="IPR047773">
    <property type="entry name" value="YHYH_dom_bact"/>
</dbReference>
<sequence length="44" mass="4576">MKIAILAAFAAFTVAFATNAFAHGGGTDANGCHTNHKTGEYHCH</sequence>
<proteinExistence type="predicted"/>
<feature type="signal peptide" evidence="1">
    <location>
        <begin position="1"/>
        <end position="22"/>
    </location>
</feature>
<evidence type="ECO:0000256" key="1">
    <source>
        <dbReference type="SAM" id="SignalP"/>
    </source>
</evidence>
<dbReference type="NCBIfam" id="NF033223">
    <property type="entry name" value="YHYH_alt"/>
    <property type="match status" value="1"/>
</dbReference>
<gene>
    <name evidence="2" type="ORF">ACFSOZ_24905</name>
</gene>
<keyword evidence="1" id="KW-0732">Signal</keyword>
<evidence type="ECO:0000313" key="3">
    <source>
        <dbReference type="Proteomes" id="UP001597405"/>
    </source>
</evidence>
<name>A0ABW4UGR4_9HYPH</name>
<reference evidence="3" key="1">
    <citation type="journal article" date="2019" name="Int. J. Syst. Evol. Microbiol.">
        <title>The Global Catalogue of Microorganisms (GCM) 10K type strain sequencing project: providing services to taxonomists for standard genome sequencing and annotation.</title>
        <authorList>
            <consortium name="The Broad Institute Genomics Platform"/>
            <consortium name="The Broad Institute Genome Sequencing Center for Infectious Disease"/>
            <person name="Wu L."/>
            <person name="Ma J."/>
        </authorList>
    </citation>
    <scope>NUCLEOTIDE SEQUENCE [LARGE SCALE GENOMIC DNA]</scope>
    <source>
        <strain evidence="3">CGMCC 1.16225</strain>
    </source>
</reference>
<comment type="caution">
    <text evidence="2">The sequence shown here is derived from an EMBL/GenBank/DDBJ whole genome shotgun (WGS) entry which is preliminary data.</text>
</comment>
<evidence type="ECO:0000313" key="2">
    <source>
        <dbReference type="EMBL" id="MFD1985692.1"/>
    </source>
</evidence>
<dbReference type="Proteomes" id="UP001597405">
    <property type="component" value="Unassembled WGS sequence"/>
</dbReference>